<comment type="caution">
    <text evidence="1">The sequence shown here is derived from an EMBL/GenBank/DDBJ whole genome shotgun (WGS) entry which is preliminary data.</text>
</comment>
<dbReference type="EMBL" id="BAAAPZ010000004">
    <property type="protein sequence ID" value="GAA2093888.1"/>
    <property type="molecule type" value="Genomic_DNA"/>
</dbReference>
<evidence type="ECO:0000313" key="2">
    <source>
        <dbReference type="Proteomes" id="UP001500984"/>
    </source>
</evidence>
<dbReference type="Proteomes" id="UP001500984">
    <property type="component" value="Unassembled WGS sequence"/>
</dbReference>
<keyword evidence="2" id="KW-1185">Reference proteome</keyword>
<organism evidence="1 2">
    <name type="scientific">Brevibacterium salitolerans</name>
    <dbReference type="NCBI Taxonomy" id="1403566"/>
    <lineage>
        <taxon>Bacteria</taxon>
        <taxon>Bacillati</taxon>
        <taxon>Actinomycetota</taxon>
        <taxon>Actinomycetes</taxon>
        <taxon>Micrococcales</taxon>
        <taxon>Brevibacteriaceae</taxon>
        <taxon>Brevibacterium</taxon>
    </lineage>
</organism>
<reference evidence="1 2" key="1">
    <citation type="journal article" date="2019" name="Int. J. Syst. Evol. Microbiol.">
        <title>The Global Catalogue of Microorganisms (GCM) 10K type strain sequencing project: providing services to taxonomists for standard genome sequencing and annotation.</title>
        <authorList>
            <consortium name="The Broad Institute Genomics Platform"/>
            <consortium name="The Broad Institute Genome Sequencing Center for Infectious Disease"/>
            <person name="Wu L."/>
            <person name="Ma J."/>
        </authorList>
    </citation>
    <scope>NUCLEOTIDE SEQUENCE [LARGE SCALE GENOMIC DNA]</scope>
    <source>
        <strain evidence="1 2">JCM 15900</strain>
    </source>
</reference>
<proteinExistence type="predicted"/>
<accession>A0ABN2WKS0</accession>
<gene>
    <name evidence="1" type="ORF">GCM10009823_12520</name>
</gene>
<name>A0ABN2WKS0_9MICO</name>
<protein>
    <submittedName>
        <fullName evidence="1">DUF1059 domain-containing protein</fullName>
    </submittedName>
</protein>
<sequence length="50" mass="5667">MPMPTLNCPCGHVVSAQDEDALVETSRAHLREAHPERSYTREQILFFADP</sequence>
<evidence type="ECO:0000313" key="1">
    <source>
        <dbReference type="EMBL" id="GAA2093888.1"/>
    </source>
</evidence>